<comment type="caution">
    <text evidence="1">The sequence shown here is derived from an EMBL/GenBank/DDBJ whole genome shotgun (WGS) entry which is preliminary data.</text>
</comment>
<dbReference type="Proteomes" id="UP000886749">
    <property type="component" value="Unassembled WGS sequence"/>
</dbReference>
<proteinExistence type="predicted"/>
<organism evidence="1 2">
    <name type="scientific">Candidatus Egerieicola pullicola</name>
    <dbReference type="NCBI Taxonomy" id="2840775"/>
    <lineage>
        <taxon>Bacteria</taxon>
        <taxon>Bacillati</taxon>
        <taxon>Bacillota</taxon>
        <taxon>Clostridia</taxon>
        <taxon>Eubacteriales</taxon>
        <taxon>Oscillospiraceae</taxon>
        <taxon>Oscillospiraceae incertae sedis</taxon>
        <taxon>Candidatus Egerieicola</taxon>
    </lineage>
</organism>
<sequence>MLKRFFAGICLLLGVGLLLGGCSGKSCKDTFISAYNDSLQFISGFSLTSDNDLAGTRQKGEDNYTGSYQADYLDFTDQEILFGGTGLERETGNQLTVTFSLQVDSGEGGLYWLNKEGPHPLQQGSGSGTLQIQLSDGDNYLVSAGKGWTGSISLTVS</sequence>
<dbReference type="AlphaFoldDB" id="A0A9D1AII6"/>
<dbReference type="PROSITE" id="PS51257">
    <property type="entry name" value="PROKAR_LIPOPROTEIN"/>
    <property type="match status" value="1"/>
</dbReference>
<gene>
    <name evidence="1" type="ORF">IAB36_02300</name>
</gene>
<name>A0A9D1AII6_9FIRM</name>
<evidence type="ECO:0000313" key="1">
    <source>
        <dbReference type="EMBL" id="HIR40639.1"/>
    </source>
</evidence>
<dbReference type="EMBL" id="DVGY01000055">
    <property type="protein sequence ID" value="HIR40639.1"/>
    <property type="molecule type" value="Genomic_DNA"/>
</dbReference>
<reference evidence="1" key="2">
    <citation type="journal article" date="2021" name="PeerJ">
        <title>Extensive microbial diversity within the chicken gut microbiome revealed by metagenomics and culture.</title>
        <authorList>
            <person name="Gilroy R."/>
            <person name="Ravi A."/>
            <person name="Getino M."/>
            <person name="Pursley I."/>
            <person name="Horton D.L."/>
            <person name="Alikhan N.F."/>
            <person name="Baker D."/>
            <person name="Gharbi K."/>
            <person name="Hall N."/>
            <person name="Watson M."/>
            <person name="Adriaenssens E.M."/>
            <person name="Foster-Nyarko E."/>
            <person name="Jarju S."/>
            <person name="Secka A."/>
            <person name="Antonio M."/>
            <person name="Oren A."/>
            <person name="Chaudhuri R.R."/>
            <person name="La Ragione R."/>
            <person name="Hildebrand F."/>
            <person name="Pallen M.J."/>
        </authorList>
    </citation>
    <scope>NUCLEOTIDE SEQUENCE</scope>
    <source>
        <strain evidence="1">CHK184-25365</strain>
    </source>
</reference>
<evidence type="ECO:0008006" key="3">
    <source>
        <dbReference type="Google" id="ProtNLM"/>
    </source>
</evidence>
<reference evidence="1" key="1">
    <citation type="submission" date="2020-10" db="EMBL/GenBank/DDBJ databases">
        <authorList>
            <person name="Gilroy R."/>
        </authorList>
    </citation>
    <scope>NUCLEOTIDE SEQUENCE</scope>
    <source>
        <strain evidence="1">CHK184-25365</strain>
    </source>
</reference>
<protein>
    <recommendedName>
        <fullName evidence="3">Lipoprotein</fullName>
    </recommendedName>
</protein>
<accession>A0A9D1AII6</accession>
<evidence type="ECO:0000313" key="2">
    <source>
        <dbReference type="Proteomes" id="UP000886749"/>
    </source>
</evidence>